<evidence type="ECO:0000256" key="1">
    <source>
        <dbReference type="SAM" id="MobiDB-lite"/>
    </source>
</evidence>
<organism evidence="2 3">
    <name type="scientific">Tagetes erecta</name>
    <name type="common">African marigold</name>
    <dbReference type="NCBI Taxonomy" id="13708"/>
    <lineage>
        <taxon>Eukaryota</taxon>
        <taxon>Viridiplantae</taxon>
        <taxon>Streptophyta</taxon>
        <taxon>Embryophyta</taxon>
        <taxon>Tracheophyta</taxon>
        <taxon>Spermatophyta</taxon>
        <taxon>Magnoliopsida</taxon>
        <taxon>eudicotyledons</taxon>
        <taxon>Gunneridae</taxon>
        <taxon>Pentapetalae</taxon>
        <taxon>asterids</taxon>
        <taxon>campanulids</taxon>
        <taxon>Asterales</taxon>
        <taxon>Asteraceae</taxon>
        <taxon>Asteroideae</taxon>
        <taxon>Heliantheae alliance</taxon>
        <taxon>Tageteae</taxon>
        <taxon>Tagetes</taxon>
    </lineage>
</organism>
<keyword evidence="3" id="KW-1185">Reference proteome</keyword>
<feature type="region of interest" description="Disordered" evidence="1">
    <location>
        <begin position="1"/>
        <end position="21"/>
    </location>
</feature>
<feature type="compositionally biased region" description="Basic and acidic residues" evidence="1">
    <location>
        <begin position="1"/>
        <end position="11"/>
    </location>
</feature>
<name>A0AAD8KYA0_TARER</name>
<proteinExistence type="predicted"/>
<evidence type="ECO:0000313" key="3">
    <source>
        <dbReference type="Proteomes" id="UP001229421"/>
    </source>
</evidence>
<protein>
    <submittedName>
        <fullName evidence="2">Uncharacterized protein</fullName>
    </submittedName>
</protein>
<dbReference type="Proteomes" id="UP001229421">
    <property type="component" value="Unassembled WGS sequence"/>
</dbReference>
<comment type="caution">
    <text evidence="2">The sequence shown here is derived from an EMBL/GenBank/DDBJ whole genome shotgun (WGS) entry which is preliminary data.</text>
</comment>
<dbReference type="AlphaFoldDB" id="A0AAD8KYA0"/>
<dbReference type="EMBL" id="JAUHHV010000004">
    <property type="protein sequence ID" value="KAK1428547.1"/>
    <property type="molecule type" value="Genomic_DNA"/>
</dbReference>
<accession>A0AAD8KYA0</accession>
<evidence type="ECO:0000313" key="2">
    <source>
        <dbReference type="EMBL" id="KAK1428547.1"/>
    </source>
</evidence>
<gene>
    <name evidence="2" type="ORF">QVD17_17383</name>
</gene>
<reference evidence="2" key="1">
    <citation type="journal article" date="2023" name="bioRxiv">
        <title>Improved chromosome-level genome assembly for marigold (Tagetes erecta).</title>
        <authorList>
            <person name="Jiang F."/>
            <person name="Yuan L."/>
            <person name="Wang S."/>
            <person name="Wang H."/>
            <person name="Xu D."/>
            <person name="Wang A."/>
            <person name="Fan W."/>
        </authorList>
    </citation>
    <scope>NUCLEOTIDE SEQUENCE</scope>
    <source>
        <strain evidence="2">WSJ</strain>
        <tissue evidence="2">Leaf</tissue>
    </source>
</reference>
<sequence>MDGLNDWKRVGEPPNEARALTPAQPDHIKPFLPLSYFTLSLSSKTCFDQYSPPSSPSSAISFVWYRISAMFLAI</sequence>